<dbReference type="AlphaFoldDB" id="A0A645F1Z6"/>
<reference evidence="1" key="1">
    <citation type="submission" date="2019-08" db="EMBL/GenBank/DDBJ databases">
        <authorList>
            <person name="Kucharzyk K."/>
            <person name="Murdoch R.W."/>
            <person name="Higgins S."/>
            <person name="Loffler F."/>
        </authorList>
    </citation>
    <scope>NUCLEOTIDE SEQUENCE</scope>
</reference>
<name>A0A645F1Z6_9ZZZZ</name>
<organism evidence="1">
    <name type="scientific">bioreactor metagenome</name>
    <dbReference type="NCBI Taxonomy" id="1076179"/>
    <lineage>
        <taxon>unclassified sequences</taxon>
        <taxon>metagenomes</taxon>
        <taxon>ecological metagenomes</taxon>
    </lineage>
</organism>
<sequence length="67" mass="7545">MGCFSDSLENQGDGTFDRVGIGYCQGNAFTKISTHLQDDELTGLARFGDFPRLDLHPEHFLRQSLLR</sequence>
<dbReference type="EMBL" id="VSSQ01054336">
    <property type="protein sequence ID" value="MPN08301.1"/>
    <property type="molecule type" value="Genomic_DNA"/>
</dbReference>
<proteinExistence type="predicted"/>
<accession>A0A645F1Z6</accession>
<evidence type="ECO:0000313" key="1">
    <source>
        <dbReference type="EMBL" id="MPN08301.1"/>
    </source>
</evidence>
<protein>
    <submittedName>
        <fullName evidence="1">Uncharacterized protein</fullName>
    </submittedName>
</protein>
<comment type="caution">
    <text evidence="1">The sequence shown here is derived from an EMBL/GenBank/DDBJ whole genome shotgun (WGS) entry which is preliminary data.</text>
</comment>
<gene>
    <name evidence="1" type="ORF">SDC9_155583</name>
</gene>